<sequence length="499" mass="52735">MAVMTGNPLLKWLVIPAVALALLVLYKLATGDRENTASDDAGPRLTGQQAKTLGVDGDTPGDTLRTIVAESRQLKEQISQALSQSDQLRQQNQELQNHLQNIDQRVDNRLRDTQQQVQQQAQGLLDQVQKQLDNLGNVTSSTGSDLPIGLGVQPSDAQQFQQGAASDGLIWVEPQDATPLDANGNPLPSNSAQAPSAFGFPTSFGESLGRGQHALQTSVQAVDRDLATLAPEEARKHAHKVYTLPQNSTLMGSVAMSALIGRVPVDGTVNDPYPFKVMIGPDNLTANGIELPNVAGAIASGTASGDWTLACVRGQIRSLTFVFDDGTVRTLPAPLEEVNGNQNAQTNQNSQSGNVQAIQGGLGWISDPYGIPCIAGERRSNAKEYLTNQSLITAAGAGVAKLLKADENSTSTVFSGNGTNFGSTGTSGNSALNSILSGGVSDIRQWMNKLYGEAFAAVYVKPGAKVAVHLDQQLTLDYETLGRKVDYTSGASHVPANLD</sequence>
<evidence type="ECO:0000313" key="3">
    <source>
        <dbReference type="EMBL" id="PUA42070.1"/>
    </source>
</evidence>
<feature type="coiled-coil region" evidence="1">
    <location>
        <begin position="71"/>
        <end position="112"/>
    </location>
</feature>
<proteinExistence type="predicted"/>
<reference evidence="3 4" key="1">
    <citation type="submission" date="2018-03" db="EMBL/GenBank/DDBJ databases">
        <title>Draft genome sequence of the plant growth promoting rhizobacterium Pseudomonas protegens strain BNJ-SS-45 isolated from wheat (Triticum aestivum) rhizosphere.</title>
        <authorList>
            <person name="Bajpai A."/>
            <person name="Shende K."/>
            <person name="Meena N."/>
            <person name="Upadhyayula S.R."/>
            <person name="Suravajhala P."/>
            <person name="Medicherla K.M."/>
            <person name="Johri B.N."/>
        </authorList>
    </citation>
    <scope>NUCLEOTIDE SEQUENCE [LARGE SCALE GENOMIC DNA]</scope>
    <source>
        <strain evidence="3 4">BNJ-SS-45</strain>
    </source>
</reference>
<dbReference type="EMBL" id="PYJM01000008">
    <property type="protein sequence ID" value="PUA42070.1"/>
    <property type="molecule type" value="Genomic_DNA"/>
</dbReference>
<evidence type="ECO:0000256" key="1">
    <source>
        <dbReference type="SAM" id="Coils"/>
    </source>
</evidence>
<organism evidence="3 4">
    <name type="scientific">Pseudomonas protegens</name>
    <dbReference type="NCBI Taxonomy" id="380021"/>
    <lineage>
        <taxon>Bacteria</taxon>
        <taxon>Pseudomonadati</taxon>
        <taxon>Pseudomonadota</taxon>
        <taxon>Gammaproteobacteria</taxon>
        <taxon>Pseudomonadales</taxon>
        <taxon>Pseudomonadaceae</taxon>
        <taxon>Pseudomonas</taxon>
    </lineage>
</organism>
<name>A0A2T6GD43_9PSED</name>
<dbReference type="NCBIfam" id="TIGR03752">
    <property type="entry name" value="conj_TIGR03752"/>
    <property type="match status" value="1"/>
</dbReference>
<feature type="region of interest" description="Disordered" evidence="2">
    <location>
        <begin position="34"/>
        <end position="61"/>
    </location>
</feature>
<dbReference type="InterPro" id="IPR021207">
    <property type="entry name" value="Integr_conj_element_PFL4705"/>
</dbReference>
<keyword evidence="1" id="KW-0175">Coiled coil</keyword>
<dbReference type="Proteomes" id="UP000244178">
    <property type="component" value="Unassembled WGS sequence"/>
</dbReference>
<dbReference type="AlphaFoldDB" id="A0A2T6GD43"/>
<protein>
    <submittedName>
        <fullName evidence="3">TIGR03752 family integrating conjugative element protein</fullName>
    </submittedName>
</protein>
<comment type="caution">
    <text evidence="3">The sequence shown here is derived from an EMBL/GenBank/DDBJ whole genome shotgun (WGS) entry which is preliminary data.</text>
</comment>
<gene>
    <name evidence="3" type="ORF">C5U62_29975</name>
</gene>
<evidence type="ECO:0000256" key="2">
    <source>
        <dbReference type="SAM" id="MobiDB-lite"/>
    </source>
</evidence>
<evidence type="ECO:0000313" key="4">
    <source>
        <dbReference type="Proteomes" id="UP000244178"/>
    </source>
</evidence>
<accession>A0A2T6GD43</accession>